<name>A0A940MTU2_9RHOB</name>
<dbReference type="EMBL" id="JAGISH010000016">
    <property type="protein sequence ID" value="MBP0484756.1"/>
    <property type="molecule type" value="Genomic_DNA"/>
</dbReference>
<dbReference type="GO" id="GO:0046872">
    <property type="term" value="F:metal ion binding"/>
    <property type="evidence" value="ECO:0007669"/>
    <property type="project" value="UniProtKB-KW"/>
</dbReference>
<organism evidence="12 13">
    <name type="scientific">Sagittula salina</name>
    <dbReference type="NCBI Taxonomy" id="2820268"/>
    <lineage>
        <taxon>Bacteria</taxon>
        <taxon>Pseudomonadati</taxon>
        <taxon>Pseudomonadota</taxon>
        <taxon>Alphaproteobacteria</taxon>
        <taxon>Rhodobacterales</taxon>
        <taxon>Roseobacteraceae</taxon>
        <taxon>Sagittula</taxon>
    </lineage>
</organism>
<keyword evidence="6" id="KW-0249">Electron transport</keyword>
<sequence>MRWVSALLLLCASAAQAQEFTTLKGHGGPIMGIAVSPEGAVATASFDNSVGLWSERAPRWLEGHAAAVNTVLFSDAGPVSAGDDFSVRLWGDTPRIVGRHKGKVTALAANGDQIAAASWDGTIGLWSPTGEGRLLEAPGGVNAVAFDGPTVLLAGTSNGLLMRYDLSSGEERQILSHGFGINEVIVTRDWIAYGAVDGGTRVVTHEGEDIADITLDRRPILAMAYHETTHRIAVGDGHGYIMLLDTRDWSITKDFRATRQGPVWALAFSPDGETVWAGGLDDVAYGWPVAALDDFAPGISGERSFLRAADTMPNGERQFMRKCSICHAVTPGPSRKAGPTLHGVFGRQAGSVPGYPYSDTLAGSDIIWTDQTIDALFDSGPDHYIPGSKMPMQVITGGDDRAALIAWLRQATTKGTP</sequence>
<evidence type="ECO:0000256" key="6">
    <source>
        <dbReference type="ARBA" id="ARBA00022982"/>
    </source>
</evidence>
<evidence type="ECO:0000256" key="4">
    <source>
        <dbReference type="ARBA" id="ARBA00022723"/>
    </source>
</evidence>
<dbReference type="PROSITE" id="PS51007">
    <property type="entry name" value="CYTC"/>
    <property type="match status" value="1"/>
</dbReference>
<dbReference type="GO" id="GO:0009055">
    <property type="term" value="F:electron transfer activity"/>
    <property type="evidence" value="ECO:0007669"/>
    <property type="project" value="InterPro"/>
</dbReference>
<keyword evidence="10" id="KW-0732">Signal</keyword>
<dbReference type="PANTHER" id="PTHR22847">
    <property type="entry name" value="WD40 REPEAT PROTEIN"/>
    <property type="match status" value="1"/>
</dbReference>
<evidence type="ECO:0000256" key="3">
    <source>
        <dbReference type="ARBA" id="ARBA00022617"/>
    </source>
</evidence>
<dbReference type="InterPro" id="IPR036909">
    <property type="entry name" value="Cyt_c-like_dom_sf"/>
</dbReference>
<feature type="chain" id="PRO_5036957723" evidence="10">
    <location>
        <begin position="18"/>
        <end position="417"/>
    </location>
</feature>
<feature type="repeat" description="WD" evidence="8">
    <location>
        <begin position="61"/>
        <end position="90"/>
    </location>
</feature>
<dbReference type="InterPro" id="IPR001680">
    <property type="entry name" value="WD40_rpt"/>
</dbReference>
<evidence type="ECO:0000256" key="2">
    <source>
        <dbReference type="ARBA" id="ARBA00022574"/>
    </source>
</evidence>
<evidence type="ECO:0000313" key="13">
    <source>
        <dbReference type="Proteomes" id="UP000675940"/>
    </source>
</evidence>
<dbReference type="PRINTS" id="PR00604">
    <property type="entry name" value="CYTCHRMECIAB"/>
</dbReference>
<keyword evidence="4 9" id="KW-0479">Metal-binding</keyword>
<dbReference type="SUPFAM" id="SSF50978">
    <property type="entry name" value="WD40 repeat-like"/>
    <property type="match status" value="1"/>
</dbReference>
<dbReference type="PANTHER" id="PTHR22847:SF637">
    <property type="entry name" value="WD REPEAT DOMAIN 5B"/>
    <property type="match status" value="1"/>
</dbReference>
<dbReference type="InterPro" id="IPR036322">
    <property type="entry name" value="WD40_repeat_dom_sf"/>
</dbReference>
<reference evidence="12" key="1">
    <citation type="submission" date="2021-03" db="EMBL/GenBank/DDBJ databases">
        <title>Sagittula salina sp. nov. strain M10.9X isolated from the marine waste.</title>
        <authorList>
            <person name="Satari L."/>
            <person name="Molina-Menor E."/>
            <person name="Vidal-Verdu A."/>
            <person name="Pascual J."/>
            <person name="Pereto J."/>
            <person name="Porcar M."/>
        </authorList>
    </citation>
    <scope>NUCLEOTIDE SEQUENCE</scope>
    <source>
        <strain evidence="12">M10.9X</strain>
    </source>
</reference>
<keyword evidence="2 8" id="KW-0853">WD repeat</keyword>
<evidence type="ECO:0000256" key="7">
    <source>
        <dbReference type="ARBA" id="ARBA00023004"/>
    </source>
</evidence>
<evidence type="ECO:0000256" key="10">
    <source>
        <dbReference type="SAM" id="SignalP"/>
    </source>
</evidence>
<dbReference type="Gene3D" id="1.10.760.10">
    <property type="entry name" value="Cytochrome c-like domain"/>
    <property type="match status" value="1"/>
</dbReference>
<keyword evidence="1" id="KW-0813">Transport</keyword>
<keyword evidence="5" id="KW-0677">Repeat</keyword>
<accession>A0A940MTU2</accession>
<evidence type="ECO:0000256" key="1">
    <source>
        <dbReference type="ARBA" id="ARBA00022448"/>
    </source>
</evidence>
<dbReference type="Pfam" id="PF00400">
    <property type="entry name" value="WD40"/>
    <property type="match status" value="3"/>
</dbReference>
<dbReference type="InterPro" id="IPR002327">
    <property type="entry name" value="Cyt_c_1A/1B"/>
</dbReference>
<dbReference type="PROSITE" id="PS50082">
    <property type="entry name" value="WD_REPEATS_2"/>
    <property type="match status" value="2"/>
</dbReference>
<evidence type="ECO:0000259" key="11">
    <source>
        <dbReference type="PROSITE" id="PS51007"/>
    </source>
</evidence>
<dbReference type="SUPFAM" id="SSF46626">
    <property type="entry name" value="Cytochrome c"/>
    <property type="match status" value="1"/>
</dbReference>
<evidence type="ECO:0000256" key="9">
    <source>
        <dbReference type="PROSITE-ProRule" id="PRU00433"/>
    </source>
</evidence>
<keyword evidence="7 9" id="KW-0408">Iron</keyword>
<protein>
    <submittedName>
        <fullName evidence="12">Cytochrome C</fullName>
    </submittedName>
</protein>
<gene>
    <name evidence="12" type="ORF">J5474_19965</name>
</gene>
<feature type="signal peptide" evidence="10">
    <location>
        <begin position="1"/>
        <end position="17"/>
    </location>
</feature>
<dbReference type="RefSeq" id="WP_209363378.1">
    <property type="nucleotide sequence ID" value="NZ_JAGISH010000016.1"/>
</dbReference>
<dbReference type="Pfam" id="PF00034">
    <property type="entry name" value="Cytochrom_C"/>
    <property type="match status" value="1"/>
</dbReference>
<keyword evidence="3 9" id="KW-0349">Heme</keyword>
<dbReference type="SMART" id="SM00320">
    <property type="entry name" value="WD40"/>
    <property type="match status" value="7"/>
</dbReference>
<evidence type="ECO:0000256" key="8">
    <source>
        <dbReference type="PROSITE-ProRule" id="PRU00221"/>
    </source>
</evidence>
<feature type="repeat" description="WD" evidence="8">
    <location>
        <begin position="23"/>
        <end position="54"/>
    </location>
</feature>
<comment type="caution">
    <text evidence="12">The sequence shown here is derived from an EMBL/GenBank/DDBJ whole genome shotgun (WGS) entry which is preliminary data.</text>
</comment>
<dbReference type="InterPro" id="IPR015943">
    <property type="entry name" value="WD40/YVTN_repeat-like_dom_sf"/>
</dbReference>
<dbReference type="AlphaFoldDB" id="A0A940MTU2"/>
<feature type="domain" description="Cytochrome c" evidence="11">
    <location>
        <begin position="310"/>
        <end position="412"/>
    </location>
</feature>
<dbReference type="Gene3D" id="2.130.10.10">
    <property type="entry name" value="YVTN repeat-like/Quinoprotein amine dehydrogenase"/>
    <property type="match status" value="2"/>
</dbReference>
<evidence type="ECO:0000256" key="5">
    <source>
        <dbReference type="ARBA" id="ARBA00022737"/>
    </source>
</evidence>
<proteinExistence type="predicted"/>
<keyword evidence="13" id="KW-1185">Reference proteome</keyword>
<dbReference type="Proteomes" id="UP000675940">
    <property type="component" value="Unassembled WGS sequence"/>
</dbReference>
<dbReference type="GO" id="GO:0020037">
    <property type="term" value="F:heme binding"/>
    <property type="evidence" value="ECO:0007669"/>
    <property type="project" value="InterPro"/>
</dbReference>
<evidence type="ECO:0000313" key="12">
    <source>
        <dbReference type="EMBL" id="MBP0484756.1"/>
    </source>
</evidence>
<dbReference type="InterPro" id="IPR009056">
    <property type="entry name" value="Cyt_c-like_dom"/>
</dbReference>